<dbReference type="GO" id="GO:0032436">
    <property type="term" value="P:positive regulation of proteasomal ubiquitin-dependent protein catabolic process"/>
    <property type="evidence" value="ECO:0007669"/>
    <property type="project" value="TreeGrafter"/>
</dbReference>
<evidence type="ECO:0000259" key="2">
    <source>
        <dbReference type="Pfam" id="PF12937"/>
    </source>
</evidence>
<dbReference type="RefSeq" id="XP_015591652.1">
    <property type="nucleotide sequence ID" value="XM_015736166.2"/>
</dbReference>
<dbReference type="PANTHER" id="PTHR14939">
    <property type="entry name" value="F-BOX ONLY PROTEIN 22"/>
    <property type="match status" value="1"/>
</dbReference>
<evidence type="ECO:0000313" key="4">
    <source>
        <dbReference type="RefSeq" id="XP_015591652.1"/>
    </source>
</evidence>
<name>A0AAJ7BQ86_CEPCN</name>
<feature type="region of interest" description="Disordered" evidence="1">
    <location>
        <begin position="1"/>
        <end position="33"/>
    </location>
</feature>
<dbReference type="Gene3D" id="1.20.1280.50">
    <property type="match status" value="1"/>
</dbReference>
<proteinExistence type="predicted"/>
<evidence type="ECO:0000313" key="5">
    <source>
        <dbReference type="RefSeq" id="XP_015591653.1"/>
    </source>
</evidence>
<evidence type="ECO:0000256" key="1">
    <source>
        <dbReference type="SAM" id="MobiDB-lite"/>
    </source>
</evidence>
<keyword evidence="3" id="KW-1185">Reference proteome</keyword>
<protein>
    <submittedName>
        <fullName evidence="4 5">F-box only protein 22</fullName>
    </submittedName>
</protein>
<dbReference type="InterPro" id="IPR001810">
    <property type="entry name" value="F-box_dom"/>
</dbReference>
<dbReference type="PANTHER" id="PTHR14939:SF5">
    <property type="entry name" value="F-BOX ONLY PROTEIN 22"/>
    <property type="match status" value="1"/>
</dbReference>
<dbReference type="Pfam" id="PF12937">
    <property type="entry name" value="F-box-like"/>
    <property type="match status" value="1"/>
</dbReference>
<dbReference type="InterPro" id="IPR036047">
    <property type="entry name" value="F-box-like_dom_sf"/>
</dbReference>
<organism evidence="3 6">
    <name type="scientific">Cephus cinctus</name>
    <name type="common">Wheat stem sawfly</name>
    <dbReference type="NCBI Taxonomy" id="211228"/>
    <lineage>
        <taxon>Eukaryota</taxon>
        <taxon>Metazoa</taxon>
        <taxon>Ecdysozoa</taxon>
        <taxon>Arthropoda</taxon>
        <taxon>Hexapoda</taxon>
        <taxon>Insecta</taxon>
        <taxon>Pterygota</taxon>
        <taxon>Neoptera</taxon>
        <taxon>Endopterygota</taxon>
        <taxon>Hymenoptera</taxon>
        <taxon>Cephoidea</taxon>
        <taxon>Cephidae</taxon>
        <taxon>Cephus</taxon>
    </lineage>
</organism>
<dbReference type="RefSeq" id="XP_015591654.1">
    <property type="nucleotide sequence ID" value="XM_015736168.2"/>
</dbReference>
<evidence type="ECO:0000313" key="3">
    <source>
        <dbReference type="Proteomes" id="UP000694920"/>
    </source>
</evidence>
<dbReference type="RefSeq" id="XP_015591653.1">
    <property type="nucleotide sequence ID" value="XM_015736167.2"/>
</dbReference>
<dbReference type="Proteomes" id="UP000694920">
    <property type="component" value="Unplaced"/>
</dbReference>
<accession>A0AAJ7BQ86</accession>
<dbReference type="SUPFAM" id="SSF81383">
    <property type="entry name" value="F-box domain"/>
    <property type="match status" value="1"/>
</dbReference>
<dbReference type="GeneID" id="107266051"/>
<gene>
    <name evidence="4 5 6" type="primary">LOC107266051</name>
</gene>
<dbReference type="GO" id="GO:0000209">
    <property type="term" value="P:protein polyubiquitination"/>
    <property type="evidence" value="ECO:0007669"/>
    <property type="project" value="TreeGrafter"/>
</dbReference>
<feature type="domain" description="F-box" evidence="2">
    <location>
        <begin position="44"/>
        <end position="75"/>
    </location>
</feature>
<dbReference type="AlphaFoldDB" id="A0AAJ7BQ86"/>
<evidence type="ECO:0000313" key="6">
    <source>
        <dbReference type="RefSeq" id="XP_015591654.1"/>
    </source>
</evidence>
<feature type="compositionally biased region" description="Basic residues" evidence="1">
    <location>
        <begin position="16"/>
        <end position="26"/>
    </location>
</feature>
<dbReference type="KEGG" id="ccin:107266051"/>
<reference evidence="4 5" key="1">
    <citation type="submission" date="2025-04" db="UniProtKB">
        <authorList>
            <consortium name="RefSeq"/>
        </authorList>
    </citation>
    <scope>IDENTIFICATION</scope>
</reference>
<sequence>MENTSKRTAKKDIRKVAKRSQKQKSKRTNEDSITSDSERWMSYDVLRIIFRHLNGKDLTSAAMVCRLWQGAASDEKKTRLWPDCFMVHISKLEEKGKTLGLSIVKHINIQPIVGLVFGVSTINSRIVCESRIMSKKGPGCYCSYLPTQCKSIIFGDHGMIANQIEAECDNDAVSCLFLPKVPNVKIKTFTLTSHAVSHNFKQFAKNRKRPFSQQFDKDMKAVIIFSNDAGSGIISRMLQFFVSERSKTSKEPLSVWGGIATELAICNRKDNKCLVNVSLAGISFSGSDISTWSIVIDDQQRTKEQIEAKLSQLKDCIKLRKYTIGFMLACYQRGVRLHSERNVESSIFKKLFPNIPLVGTFGSGEFGLTTINNDSSQLVTHEWSTIFMILSYG</sequence>